<evidence type="ECO:0000256" key="3">
    <source>
        <dbReference type="ARBA" id="ARBA00022692"/>
    </source>
</evidence>
<comment type="subcellular location">
    <subcellularLocation>
        <location evidence="1">Cell membrane</location>
        <topology evidence="1">Multi-pass membrane protein</topology>
    </subcellularLocation>
    <subcellularLocation>
        <location evidence="6">Membrane</location>
        <topology evidence="6">Multi-pass membrane protein</topology>
    </subcellularLocation>
</comment>
<dbReference type="Pfam" id="PF01618">
    <property type="entry name" value="MotA_ExbB"/>
    <property type="match status" value="1"/>
</dbReference>
<keyword evidence="3 7" id="KW-0812">Transmembrane</keyword>
<proteinExistence type="inferred from homology"/>
<sequence length="133" mass="14723">MYVLIMQQQGFFTQLANRFSEGGVLFMSLILICLVLSFYFLISGFYLAKRNEVKSRKMIGLVSDSSLLGLVIGFLGSIIGLITAFDAIEGMNSISSGMLAGGLKVSFLTTLFGTLVFVISRIGILIYKWMYKF</sequence>
<accession>A0ABV5F5L9</accession>
<comment type="similarity">
    <text evidence="6">Belongs to the exbB/tolQ family.</text>
</comment>
<keyword evidence="4 7" id="KW-1133">Transmembrane helix</keyword>
<feature type="domain" description="MotA/TolQ/ExbB proton channel" evidence="8">
    <location>
        <begin position="71"/>
        <end position="117"/>
    </location>
</feature>
<dbReference type="InterPro" id="IPR002898">
    <property type="entry name" value="MotA_ExbB_proton_chnl"/>
</dbReference>
<feature type="transmembrane region" description="Helical" evidence="7">
    <location>
        <begin position="67"/>
        <end position="85"/>
    </location>
</feature>
<feature type="transmembrane region" description="Helical" evidence="7">
    <location>
        <begin position="105"/>
        <end position="127"/>
    </location>
</feature>
<dbReference type="Proteomes" id="UP001589605">
    <property type="component" value="Unassembled WGS sequence"/>
</dbReference>
<name>A0ABV5F5L9_9FLAO</name>
<keyword evidence="5 7" id="KW-0472">Membrane</keyword>
<organism evidence="9 10">
    <name type="scientific">Formosa undariae</name>
    <dbReference type="NCBI Taxonomy" id="1325436"/>
    <lineage>
        <taxon>Bacteria</taxon>
        <taxon>Pseudomonadati</taxon>
        <taxon>Bacteroidota</taxon>
        <taxon>Flavobacteriia</taxon>
        <taxon>Flavobacteriales</taxon>
        <taxon>Flavobacteriaceae</taxon>
        <taxon>Formosa</taxon>
    </lineage>
</organism>
<keyword evidence="6" id="KW-0653">Protein transport</keyword>
<evidence type="ECO:0000259" key="8">
    <source>
        <dbReference type="Pfam" id="PF01618"/>
    </source>
</evidence>
<feature type="transmembrane region" description="Helical" evidence="7">
    <location>
        <begin position="24"/>
        <end position="47"/>
    </location>
</feature>
<evidence type="ECO:0000313" key="9">
    <source>
        <dbReference type="EMBL" id="MFB9054737.1"/>
    </source>
</evidence>
<evidence type="ECO:0000256" key="1">
    <source>
        <dbReference type="ARBA" id="ARBA00004651"/>
    </source>
</evidence>
<dbReference type="EMBL" id="JBHMEZ010000031">
    <property type="protein sequence ID" value="MFB9054737.1"/>
    <property type="molecule type" value="Genomic_DNA"/>
</dbReference>
<keyword evidence="2" id="KW-1003">Cell membrane</keyword>
<gene>
    <name evidence="9" type="ORF">ACFFVB_16730</name>
</gene>
<evidence type="ECO:0000256" key="7">
    <source>
        <dbReference type="SAM" id="Phobius"/>
    </source>
</evidence>
<keyword evidence="10" id="KW-1185">Reference proteome</keyword>
<evidence type="ECO:0000256" key="2">
    <source>
        <dbReference type="ARBA" id="ARBA00022475"/>
    </source>
</evidence>
<protein>
    <submittedName>
        <fullName evidence="9">MotA/TolQ/ExbB proton channel family protein</fullName>
    </submittedName>
</protein>
<evidence type="ECO:0000313" key="10">
    <source>
        <dbReference type="Proteomes" id="UP001589605"/>
    </source>
</evidence>
<evidence type="ECO:0000256" key="5">
    <source>
        <dbReference type="ARBA" id="ARBA00023136"/>
    </source>
</evidence>
<keyword evidence="6" id="KW-0813">Transport</keyword>
<evidence type="ECO:0000256" key="6">
    <source>
        <dbReference type="RuleBase" id="RU004057"/>
    </source>
</evidence>
<reference evidence="9 10" key="1">
    <citation type="submission" date="2024-09" db="EMBL/GenBank/DDBJ databases">
        <authorList>
            <person name="Sun Q."/>
            <person name="Mori K."/>
        </authorList>
    </citation>
    <scope>NUCLEOTIDE SEQUENCE [LARGE SCALE GENOMIC DNA]</scope>
    <source>
        <strain evidence="9 10">CECT 8286</strain>
    </source>
</reference>
<comment type="caution">
    <text evidence="9">The sequence shown here is derived from an EMBL/GenBank/DDBJ whole genome shotgun (WGS) entry which is preliminary data.</text>
</comment>
<evidence type="ECO:0000256" key="4">
    <source>
        <dbReference type="ARBA" id="ARBA00022989"/>
    </source>
</evidence>
<dbReference type="RefSeq" id="WP_382384375.1">
    <property type="nucleotide sequence ID" value="NZ_JBHMEZ010000031.1"/>
</dbReference>